<dbReference type="Pfam" id="PF07323">
    <property type="entry name" value="DUF1465"/>
    <property type="match status" value="1"/>
</dbReference>
<dbReference type="InterPro" id="IPR038301">
    <property type="entry name" value="AraC-like_sf"/>
</dbReference>
<sequence>MSHSTKDSQSAGAPVCLAEHKAHSRAFQPMFDEGMELVDETATYLDGEGRKASRMLPKSASTLYAAESMRLTTRLMQMASWLLLQRALNEGDMTRAQVEAEKKKVRLNGEYDTSTDEQYAHLPDHFRDLVMRARLLERRIALLDRELYGFSDQHEERAVGNPVGEQINLLKTAFHR</sequence>
<dbReference type="RefSeq" id="WP_322185773.1">
    <property type="nucleotide sequence ID" value="NZ_JAXLPB010000001.1"/>
</dbReference>
<keyword evidence="2" id="KW-1185">Reference proteome</keyword>
<evidence type="ECO:0000313" key="1">
    <source>
        <dbReference type="EMBL" id="MDY8108326.1"/>
    </source>
</evidence>
<dbReference type="Proteomes" id="UP001294412">
    <property type="component" value="Unassembled WGS sequence"/>
</dbReference>
<accession>A0ABU5HZD5</accession>
<dbReference type="Gene3D" id="1.10.8.930">
    <property type="entry name" value="Protein of unknown function DUF1465"/>
    <property type="match status" value="1"/>
</dbReference>
<protein>
    <submittedName>
        <fullName evidence="1">DUF1465 family protein</fullName>
    </submittedName>
</protein>
<reference evidence="1 2" key="1">
    <citation type="submission" date="2023-12" db="EMBL/GenBank/DDBJ databases">
        <title>Description of Novel Strain Fulvimarina sp. 2208YS6-2-32 isolated from Uroteuthis (Photololigo) edulis.</title>
        <authorList>
            <person name="Park J.-S."/>
        </authorList>
    </citation>
    <scope>NUCLEOTIDE SEQUENCE [LARGE SCALE GENOMIC DNA]</scope>
    <source>
        <strain evidence="1 2">2208YS6-2-32</strain>
    </source>
</reference>
<proteinExistence type="predicted"/>
<dbReference type="InterPro" id="IPR010848">
    <property type="entry name" value="DUF1465"/>
</dbReference>
<comment type="caution">
    <text evidence="1">The sequence shown here is derived from an EMBL/GenBank/DDBJ whole genome shotgun (WGS) entry which is preliminary data.</text>
</comment>
<name>A0ABU5HZD5_9HYPH</name>
<gene>
    <name evidence="1" type="ORF">U0C82_04065</name>
</gene>
<dbReference type="EMBL" id="JAXLPB010000001">
    <property type="protein sequence ID" value="MDY8108326.1"/>
    <property type="molecule type" value="Genomic_DNA"/>
</dbReference>
<organism evidence="1 2">
    <name type="scientific">Fulvimarina uroteuthidis</name>
    <dbReference type="NCBI Taxonomy" id="3098149"/>
    <lineage>
        <taxon>Bacteria</taxon>
        <taxon>Pseudomonadati</taxon>
        <taxon>Pseudomonadota</taxon>
        <taxon>Alphaproteobacteria</taxon>
        <taxon>Hyphomicrobiales</taxon>
        <taxon>Aurantimonadaceae</taxon>
        <taxon>Fulvimarina</taxon>
    </lineage>
</organism>
<evidence type="ECO:0000313" key="2">
    <source>
        <dbReference type="Proteomes" id="UP001294412"/>
    </source>
</evidence>